<comment type="caution">
    <text evidence="1">The sequence shown here is derived from an EMBL/GenBank/DDBJ whole genome shotgun (WGS) entry which is preliminary data.</text>
</comment>
<reference evidence="1" key="1">
    <citation type="submission" date="2013-03" db="EMBL/GenBank/DDBJ databases">
        <authorList>
            <person name="Harkins D.M."/>
            <person name="Durkin A.S."/>
            <person name="Brinkac L.M."/>
            <person name="Haft D.H."/>
            <person name="Selengut J.D."/>
            <person name="Sanka R."/>
            <person name="DePew J."/>
            <person name="Purushe J."/>
            <person name="Hartskeerl R.A."/>
            <person name="Ahmed A."/>
            <person name="van der Linden H."/>
            <person name="Goris M.G.A."/>
            <person name="Vinetz J.M."/>
            <person name="Sutton G.G."/>
            <person name="Nierman W.C."/>
            <person name="Fouts D.E."/>
        </authorList>
    </citation>
    <scope>NUCLEOTIDE SEQUENCE [LARGE SCALE GENOMIC DNA]</scope>
    <source>
        <strain evidence="1">LT 11-33</strain>
    </source>
</reference>
<keyword evidence="2" id="KW-1185">Reference proteome</keyword>
<dbReference type="InterPro" id="IPR027614">
    <property type="entry name" value="OMP_Lepto"/>
</dbReference>
<dbReference type="NCBIfam" id="TIGR04327">
    <property type="entry name" value="OMP_LA_2444"/>
    <property type="match status" value="1"/>
</dbReference>
<gene>
    <name evidence="1" type="ORF">LEP1GSC203_0401</name>
</gene>
<dbReference type="EMBL" id="AOGW02000022">
    <property type="protein sequence ID" value="EMY59904.1"/>
    <property type="molecule type" value="Genomic_DNA"/>
</dbReference>
<dbReference type="RefSeq" id="WP_002975570.1">
    <property type="nucleotide sequence ID" value="NZ_AOGW02000022.1"/>
</dbReference>
<evidence type="ECO:0000313" key="2">
    <source>
        <dbReference type="Proteomes" id="UP000012371"/>
    </source>
</evidence>
<name>N1VJJ8_9LEPT</name>
<sequence length="361" mass="41254">MAVFTSHNSGETLRFGTWPRLACGTFLSVTLLASQEDAPTLTPASAGSATRNVVSPSSLYAILIKLMKKRKIFTLIILAISSLSINAEEVENNAKKRKANQIYIRRNNGYAAPNEFNMYNSLFPISFAYEIPSIQYNTFGFVRFINDSKFSIEGNFFEYKKTNSSFDRIYPYTDQISKGNLGTYYRSEQNLFLNYHLIENRIIFNLGIQRLQSDLSDGRFAFYNYNFSQNLNGLTAGLLLESPRFYGLYISAGYRYSILSGFTEINHSIVTSARNFEFAQIKDNPYTKYYANETKVILGYEFNESILLSLGFIDQSAKIVQNRSQILTSDSFSTILIRSNIEYTAKNEYFYSTFASVTYKH</sequence>
<accession>N1VJJ8</accession>
<organism evidence="1 2">
    <name type="scientific">Leptospira terpstrae serovar Hualin str. LT 11-33 = ATCC 700639</name>
    <dbReference type="NCBI Taxonomy" id="1257025"/>
    <lineage>
        <taxon>Bacteria</taxon>
        <taxon>Pseudomonadati</taxon>
        <taxon>Spirochaetota</taxon>
        <taxon>Spirochaetia</taxon>
        <taxon>Leptospirales</taxon>
        <taxon>Leptospiraceae</taxon>
        <taxon>Leptospira</taxon>
    </lineage>
</organism>
<protein>
    <submittedName>
        <fullName evidence="1">Outer membrane protein, TIGR04327 family</fullName>
    </submittedName>
</protein>
<dbReference type="Proteomes" id="UP000012371">
    <property type="component" value="Unassembled WGS sequence"/>
</dbReference>
<proteinExistence type="predicted"/>
<dbReference type="AlphaFoldDB" id="N1VJJ8"/>
<evidence type="ECO:0000313" key="1">
    <source>
        <dbReference type="EMBL" id="EMY59904.1"/>
    </source>
</evidence>
<dbReference type="STRING" id="1257025.LEP1GSC203_0401"/>